<evidence type="ECO:0000313" key="3">
    <source>
        <dbReference type="EMBL" id="ABM21755.1"/>
    </source>
</evidence>
<protein>
    <submittedName>
        <fullName evidence="4">ORF 9</fullName>
    </submittedName>
    <submittedName>
        <fullName evidence="3">PdmI</fullName>
    </submittedName>
</protein>
<feature type="compositionally biased region" description="Polar residues" evidence="1">
    <location>
        <begin position="77"/>
        <end position="91"/>
    </location>
</feature>
<dbReference type="EMBL" id="D87924">
    <property type="protein sequence ID" value="BAA23152.1"/>
    <property type="molecule type" value="Genomic_DNA"/>
</dbReference>
<gene>
    <name evidence="3" type="primary">pdmI</name>
</gene>
<feature type="domain" description="ABM" evidence="2">
    <location>
        <begin position="6"/>
        <end position="94"/>
    </location>
</feature>
<reference evidence="4" key="1">
    <citation type="journal article" date="1997" name="Biosci. Biotechnol. Biochem.">
        <title>Cloning and nucleotide sequence of the putative polyketide synthase genes for pradimicin biosynthesis from Actinomadura hibisca.</title>
        <authorList>
            <person name="Dairi T."/>
            <person name="Hamano Y."/>
            <person name="Igarashi Y."/>
            <person name="Furumai T."/>
            <person name="Oki T."/>
        </authorList>
    </citation>
    <scope>NUCLEOTIDE SEQUENCE</scope>
    <source>
        <strain evidence="4">P157-2</strain>
    </source>
</reference>
<sequence>MTAGQVRVLVRYQAPGDDPEAVVQAYKLVCEELRGTPGLLGSELLASTLDEGRFAVLSLWSDAARFQEWEQGPAHKGQTSGLRPFRDTSSGRGFDFYEVVHAL</sequence>
<dbReference type="Pfam" id="PF03992">
    <property type="entry name" value="ABM"/>
    <property type="match status" value="1"/>
</dbReference>
<name>O32459_9ACTN</name>
<evidence type="ECO:0000256" key="1">
    <source>
        <dbReference type="SAM" id="MobiDB-lite"/>
    </source>
</evidence>
<reference evidence="3" key="2">
    <citation type="submission" date="2006-11" db="EMBL/GenBank/DDBJ databases">
        <title>Pradimicin biosynthetic gene cluster.</title>
        <authorList>
            <person name="Kim B.S."/>
            <person name="Kim B.C."/>
            <person name="Lee J.-M."/>
        </authorList>
    </citation>
    <scope>NUCLEOTIDE SEQUENCE</scope>
    <source>
        <strain evidence="3">P157-2</strain>
    </source>
</reference>
<dbReference type="AlphaFoldDB" id="O32459"/>
<dbReference type="SUPFAM" id="SSF54909">
    <property type="entry name" value="Dimeric alpha+beta barrel"/>
    <property type="match status" value="1"/>
</dbReference>
<organism evidence="4">
    <name type="scientific">Actinomadura hibisca</name>
    <dbReference type="NCBI Taxonomy" id="68565"/>
    <lineage>
        <taxon>Bacteria</taxon>
        <taxon>Bacillati</taxon>
        <taxon>Actinomycetota</taxon>
        <taxon>Actinomycetes</taxon>
        <taxon>Streptosporangiales</taxon>
        <taxon>Thermomonosporaceae</taxon>
        <taxon>Actinomadura</taxon>
    </lineage>
</organism>
<dbReference type="PROSITE" id="PS51725">
    <property type="entry name" value="ABM"/>
    <property type="match status" value="1"/>
</dbReference>
<proteinExistence type="predicted"/>
<dbReference type="EMBL" id="EF151801">
    <property type="protein sequence ID" value="ABM21755.1"/>
    <property type="molecule type" value="Genomic_DNA"/>
</dbReference>
<accession>O32459</accession>
<dbReference type="InterPro" id="IPR011008">
    <property type="entry name" value="Dimeric_a/b-barrel"/>
</dbReference>
<evidence type="ECO:0000313" key="4">
    <source>
        <dbReference type="EMBL" id="BAA23152.1"/>
    </source>
</evidence>
<feature type="region of interest" description="Disordered" evidence="1">
    <location>
        <begin position="71"/>
        <end position="92"/>
    </location>
</feature>
<dbReference type="Gene3D" id="3.30.70.100">
    <property type="match status" value="1"/>
</dbReference>
<dbReference type="InterPro" id="IPR007138">
    <property type="entry name" value="ABM_dom"/>
</dbReference>
<dbReference type="PIR" id="JC5858">
    <property type="entry name" value="JC5858"/>
</dbReference>
<evidence type="ECO:0000259" key="2">
    <source>
        <dbReference type="PROSITE" id="PS51725"/>
    </source>
</evidence>